<dbReference type="Proteomes" id="UP001253287">
    <property type="component" value="Unassembled WGS sequence"/>
</dbReference>
<evidence type="ECO:0000259" key="7">
    <source>
        <dbReference type="PROSITE" id="PS51000"/>
    </source>
</evidence>
<dbReference type="InterPro" id="IPR050313">
    <property type="entry name" value="Carb_Metab_HTH_regulators"/>
</dbReference>
<dbReference type="InterPro" id="IPR001034">
    <property type="entry name" value="DeoR_HTH"/>
</dbReference>
<dbReference type="Pfam" id="PF08220">
    <property type="entry name" value="HTH_DeoR"/>
    <property type="match status" value="1"/>
</dbReference>
<dbReference type="InterPro" id="IPR037171">
    <property type="entry name" value="NagB/RpiA_transferase-like"/>
</dbReference>
<dbReference type="AlphaFoldDB" id="A0AAW8WTF2"/>
<protein>
    <recommendedName>
        <fullName evidence="1">Lactose phosphotransferase system repressor</fullName>
    </recommendedName>
</protein>
<organism evidence="8 9">
    <name type="scientific">Lactobacillus crispatus</name>
    <dbReference type="NCBI Taxonomy" id="47770"/>
    <lineage>
        <taxon>Bacteria</taxon>
        <taxon>Bacillati</taxon>
        <taxon>Bacillota</taxon>
        <taxon>Bacilli</taxon>
        <taxon>Lactobacillales</taxon>
        <taxon>Lactobacillaceae</taxon>
        <taxon>Lactobacillus</taxon>
    </lineage>
</organism>
<keyword evidence="4 8" id="KW-0238">DNA-binding</keyword>
<feature type="domain" description="HTH deoR-type" evidence="7">
    <location>
        <begin position="8"/>
        <end position="63"/>
    </location>
</feature>
<dbReference type="Gene3D" id="3.40.50.1360">
    <property type="match status" value="1"/>
</dbReference>
<dbReference type="SUPFAM" id="SSF100950">
    <property type="entry name" value="NagB/RpiA/CoA transferase-like"/>
    <property type="match status" value="1"/>
</dbReference>
<dbReference type="GO" id="GO:0003700">
    <property type="term" value="F:DNA-binding transcription factor activity"/>
    <property type="evidence" value="ECO:0007669"/>
    <property type="project" value="InterPro"/>
</dbReference>
<dbReference type="PROSITE" id="PS51000">
    <property type="entry name" value="HTH_DEOR_2"/>
    <property type="match status" value="1"/>
</dbReference>
<evidence type="ECO:0000256" key="3">
    <source>
        <dbReference type="ARBA" id="ARBA00023015"/>
    </source>
</evidence>
<evidence type="ECO:0000256" key="6">
    <source>
        <dbReference type="ARBA" id="ARBA00024937"/>
    </source>
</evidence>
<dbReference type="PROSITE" id="PS00894">
    <property type="entry name" value="HTH_DEOR_1"/>
    <property type="match status" value="1"/>
</dbReference>
<dbReference type="PANTHER" id="PTHR30363:SF4">
    <property type="entry name" value="GLYCEROL-3-PHOSPHATE REGULON REPRESSOR"/>
    <property type="match status" value="1"/>
</dbReference>
<dbReference type="PANTHER" id="PTHR30363">
    <property type="entry name" value="HTH-TYPE TRANSCRIPTIONAL REGULATOR SRLR-RELATED"/>
    <property type="match status" value="1"/>
</dbReference>
<dbReference type="Pfam" id="PF00455">
    <property type="entry name" value="DeoRC"/>
    <property type="match status" value="1"/>
</dbReference>
<gene>
    <name evidence="8" type="ORF">RON39_09060</name>
</gene>
<sequence length="254" mass="28262">MITLKLKKQERQDRIVLLLNRTGFMTSNSLAKQIGVTSMTIRRDINELDQAHKVIKTYGGAKPLSNDMTVEFSTSQKLTINVELKKQIGEKLANIIEDGATVFLGAGTTLMYSLPFLIKKNLTFVTNSFISFSKLATTSDCRVLSTGGELHKNTGEFLGQIAERTFDGLNLDYALCSTNGIRNNDVTTSSEDEGRIQNVAINHATKALIIADHTKLGRSDIITFRNLNTFNGLVTDNEISAEQRNLYSEYTKVW</sequence>
<dbReference type="RefSeq" id="WP_315689312.1">
    <property type="nucleotide sequence ID" value="NZ_JAVTXG010000057.1"/>
</dbReference>
<dbReference type="SUPFAM" id="SSF46785">
    <property type="entry name" value="Winged helix' DNA-binding domain"/>
    <property type="match status" value="1"/>
</dbReference>
<dbReference type="InterPro" id="IPR018356">
    <property type="entry name" value="Tscrpt_reg_HTH_DeoR_CS"/>
</dbReference>
<proteinExistence type="predicted"/>
<dbReference type="InterPro" id="IPR036388">
    <property type="entry name" value="WH-like_DNA-bd_sf"/>
</dbReference>
<keyword evidence="3" id="KW-0805">Transcription regulation</keyword>
<dbReference type="PRINTS" id="PR00037">
    <property type="entry name" value="HTHLACR"/>
</dbReference>
<evidence type="ECO:0000256" key="5">
    <source>
        <dbReference type="ARBA" id="ARBA00023163"/>
    </source>
</evidence>
<dbReference type="Gene3D" id="1.10.10.10">
    <property type="entry name" value="Winged helix-like DNA-binding domain superfamily/Winged helix DNA-binding domain"/>
    <property type="match status" value="1"/>
</dbReference>
<keyword evidence="2" id="KW-0678">Repressor</keyword>
<comment type="function">
    <text evidence="6">Repressor of the lactose catabolism operon. Galactose-6-phosphate is the inducer.</text>
</comment>
<evidence type="ECO:0000313" key="9">
    <source>
        <dbReference type="Proteomes" id="UP001253287"/>
    </source>
</evidence>
<accession>A0AAW8WTF2</accession>
<dbReference type="SMART" id="SM00420">
    <property type="entry name" value="HTH_DEOR"/>
    <property type="match status" value="1"/>
</dbReference>
<dbReference type="InterPro" id="IPR036390">
    <property type="entry name" value="WH_DNA-bd_sf"/>
</dbReference>
<name>A0AAW8WTF2_9LACO</name>
<evidence type="ECO:0000256" key="1">
    <source>
        <dbReference type="ARBA" id="ARBA00021390"/>
    </source>
</evidence>
<evidence type="ECO:0000256" key="4">
    <source>
        <dbReference type="ARBA" id="ARBA00023125"/>
    </source>
</evidence>
<dbReference type="GO" id="GO:0003677">
    <property type="term" value="F:DNA binding"/>
    <property type="evidence" value="ECO:0007669"/>
    <property type="project" value="UniProtKB-KW"/>
</dbReference>
<dbReference type="InterPro" id="IPR014036">
    <property type="entry name" value="DeoR-like_C"/>
</dbReference>
<comment type="caution">
    <text evidence="8">The sequence shown here is derived from an EMBL/GenBank/DDBJ whole genome shotgun (WGS) entry which is preliminary data.</text>
</comment>
<keyword evidence="5" id="KW-0804">Transcription</keyword>
<reference evidence="8" key="1">
    <citation type="submission" date="2023-08" db="EMBL/GenBank/DDBJ databases">
        <title>Lactobacillus from the Female Urinary Tract.</title>
        <authorList>
            <person name="Stegman N."/>
            <person name="Jackson B."/>
            <person name="Steiling M."/>
            <person name="Sedano C."/>
            <person name="Wolfe A."/>
            <person name="Putonti C."/>
        </authorList>
    </citation>
    <scope>NUCLEOTIDE SEQUENCE</scope>
    <source>
        <strain evidence="8">UMB5661</strain>
    </source>
</reference>
<evidence type="ECO:0000313" key="8">
    <source>
        <dbReference type="EMBL" id="MDT9610257.1"/>
    </source>
</evidence>
<evidence type="ECO:0000256" key="2">
    <source>
        <dbReference type="ARBA" id="ARBA00022491"/>
    </source>
</evidence>
<dbReference type="EMBL" id="JAVTXN010000056">
    <property type="protein sequence ID" value="MDT9610257.1"/>
    <property type="molecule type" value="Genomic_DNA"/>
</dbReference>
<dbReference type="SMART" id="SM01134">
    <property type="entry name" value="DeoRC"/>
    <property type="match status" value="1"/>
</dbReference>